<sequence length="335" mass="35221">MSFKSLCIGAAFALSATVFPQVSVADEATLLTEIDNSEEYIYVSALGNLEFFNAQKYGWKVAGDAFGVETTYVGPPDADIPAMVAALDGAIAKRPAGIAVWGFNDALTPSINRAASAGIPIVTVLGDLPNSNRLGYIGSYQYDLGFVGGQGLTKALDNEGKVAVLTLPGLDMFDQREQGFRDAFDGTGLEVVAVGDTKADMVTSINTAKDILVRQPDLNAFVATDSVGAMGAATAIKELGRTGEVLVIGMDRNSDVLERIKDGTVTASVAQGDVQMGYWALAALITANHANVPLTTDNKAAGAQFLPTNIFTGANFIDQSNVDFYLGANDQYSNF</sequence>
<protein>
    <recommendedName>
        <fullName evidence="5">Periplasmic binding protein domain-containing protein</fullName>
    </recommendedName>
</protein>
<feature type="signal peptide" evidence="4">
    <location>
        <begin position="1"/>
        <end position="25"/>
    </location>
</feature>
<feature type="domain" description="Periplasmic binding protein" evidence="5">
    <location>
        <begin position="46"/>
        <end position="285"/>
    </location>
</feature>
<dbReference type="EMBL" id="JFKE01000001">
    <property type="protein sequence ID" value="KAJ57132.1"/>
    <property type="molecule type" value="Genomic_DNA"/>
</dbReference>
<organism evidence="6 7">
    <name type="scientific">Actibacterium mucosum KCTC 23349</name>
    <dbReference type="NCBI Taxonomy" id="1454373"/>
    <lineage>
        <taxon>Bacteria</taxon>
        <taxon>Pseudomonadati</taxon>
        <taxon>Pseudomonadota</taxon>
        <taxon>Alphaproteobacteria</taxon>
        <taxon>Rhodobacterales</taxon>
        <taxon>Roseobacteraceae</taxon>
        <taxon>Actibacterium</taxon>
    </lineage>
</organism>
<evidence type="ECO:0000256" key="3">
    <source>
        <dbReference type="ARBA" id="ARBA00022729"/>
    </source>
</evidence>
<proteinExistence type="inferred from homology"/>
<dbReference type="GO" id="GO:0030313">
    <property type="term" value="C:cell envelope"/>
    <property type="evidence" value="ECO:0007669"/>
    <property type="project" value="UniProtKB-SubCell"/>
</dbReference>
<keyword evidence="3 4" id="KW-0732">Signal</keyword>
<evidence type="ECO:0000313" key="6">
    <source>
        <dbReference type="EMBL" id="KAJ57132.1"/>
    </source>
</evidence>
<name>A0A037ZQJ4_9RHOB</name>
<dbReference type="RefSeq" id="WP_035255365.1">
    <property type="nucleotide sequence ID" value="NZ_JFKE01000001.1"/>
</dbReference>
<dbReference type="InterPro" id="IPR028082">
    <property type="entry name" value="Peripla_BP_I"/>
</dbReference>
<reference evidence="6 7" key="1">
    <citation type="submission" date="2014-03" db="EMBL/GenBank/DDBJ databases">
        <title>Draft Genome Sequence of Actibacterium mucosum KCTC 23349, a Marine Alphaproteobacterium with Complex Ionic Requirements Isolated from Mediterranean Seawater at Malvarrosa Beach, Valencia, Spain.</title>
        <authorList>
            <person name="Arahal D.R."/>
            <person name="Shao Z."/>
            <person name="Lai Q."/>
            <person name="Pujalte M.J."/>
        </authorList>
    </citation>
    <scope>NUCLEOTIDE SEQUENCE [LARGE SCALE GENOMIC DNA]</scope>
    <source>
        <strain evidence="6 7">KCTC 23349</strain>
    </source>
</reference>
<comment type="subcellular location">
    <subcellularLocation>
        <location evidence="1">Cell envelope</location>
    </subcellularLocation>
</comment>
<comment type="caution">
    <text evidence="6">The sequence shown here is derived from an EMBL/GenBank/DDBJ whole genome shotgun (WGS) entry which is preliminary data.</text>
</comment>
<dbReference type="PANTHER" id="PTHR46847:SF1">
    <property type="entry name" value="D-ALLOSE-BINDING PERIPLASMIC PROTEIN-RELATED"/>
    <property type="match status" value="1"/>
</dbReference>
<dbReference type="GO" id="GO:0030246">
    <property type="term" value="F:carbohydrate binding"/>
    <property type="evidence" value="ECO:0007669"/>
    <property type="project" value="UniProtKB-ARBA"/>
</dbReference>
<evidence type="ECO:0000259" key="5">
    <source>
        <dbReference type="Pfam" id="PF13407"/>
    </source>
</evidence>
<dbReference type="InterPro" id="IPR025997">
    <property type="entry name" value="SBP_2_dom"/>
</dbReference>
<dbReference type="Proteomes" id="UP000026249">
    <property type="component" value="Unassembled WGS sequence"/>
</dbReference>
<accession>A0A037ZQJ4</accession>
<evidence type="ECO:0000313" key="7">
    <source>
        <dbReference type="Proteomes" id="UP000026249"/>
    </source>
</evidence>
<dbReference type="SUPFAM" id="SSF53822">
    <property type="entry name" value="Periplasmic binding protein-like I"/>
    <property type="match status" value="1"/>
</dbReference>
<comment type="similarity">
    <text evidence="2">Belongs to the bacterial solute-binding protein 2 family.</text>
</comment>
<evidence type="ECO:0000256" key="1">
    <source>
        <dbReference type="ARBA" id="ARBA00004196"/>
    </source>
</evidence>
<dbReference type="AlphaFoldDB" id="A0A037ZQJ4"/>
<feature type="chain" id="PRO_5001559605" description="Periplasmic binding protein domain-containing protein" evidence="4">
    <location>
        <begin position="26"/>
        <end position="335"/>
    </location>
</feature>
<evidence type="ECO:0000256" key="4">
    <source>
        <dbReference type="SAM" id="SignalP"/>
    </source>
</evidence>
<dbReference type="STRING" id="1454373.ACMU_01170"/>
<gene>
    <name evidence="6" type="ORF">ACMU_01170</name>
</gene>
<keyword evidence="7" id="KW-1185">Reference proteome</keyword>
<evidence type="ECO:0000256" key="2">
    <source>
        <dbReference type="ARBA" id="ARBA00007639"/>
    </source>
</evidence>
<dbReference type="PANTHER" id="PTHR46847">
    <property type="entry name" value="D-ALLOSE-BINDING PERIPLASMIC PROTEIN-RELATED"/>
    <property type="match status" value="1"/>
</dbReference>
<dbReference type="OrthoDB" id="9804917at2"/>
<dbReference type="Gene3D" id="3.40.50.2300">
    <property type="match status" value="2"/>
</dbReference>
<dbReference type="Pfam" id="PF13407">
    <property type="entry name" value="Peripla_BP_4"/>
    <property type="match status" value="1"/>
</dbReference>